<name>A0AAI9NZ95_9FIRM</name>
<dbReference type="Proteomes" id="UP000660047">
    <property type="component" value="Unassembled WGS sequence"/>
</dbReference>
<dbReference type="EMBL" id="BLYL01000023">
    <property type="protein sequence ID" value="GFO95628.1"/>
    <property type="molecule type" value="Genomic_DNA"/>
</dbReference>
<comment type="caution">
    <text evidence="1">The sequence shown here is derived from an EMBL/GenBank/DDBJ whole genome shotgun (WGS) entry which is preliminary data.</text>
</comment>
<protein>
    <submittedName>
        <fullName evidence="1">Uncharacterized protein</fullName>
    </submittedName>
</protein>
<evidence type="ECO:0000313" key="1">
    <source>
        <dbReference type="EMBL" id="GFO95628.1"/>
    </source>
</evidence>
<sequence>MLKIRLQGTKNDIRWFVRLLQRDKRFDVNNVSIFFDNVGIDKYKRVYAEVSRKKTQWKKCKNRREN</sequence>
<evidence type="ECO:0000313" key="2">
    <source>
        <dbReference type="Proteomes" id="UP000660047"/>
    </source>
</evidence>
<dbReference type="AlphaFoldDB" id="A0AAI9NZ95"/>
<reference evidence="1" key="1">
    <citation type="submission" date="2020-06" db="EMBL/GenBank/DDBJ databases">
        <title>Characterization of fructooligosaccharide metabolism and fructooligosaccharide-degrading enzymes in human commensal butyrate producers.</title>
        <authorList>
            <person name="Tanno H."/>
            <person name="Fujii T."/>
            <person name="Hirano K."/>
            <person name="Maeno S."/>
            <person name="Tonozuka T."/>
            <person name="Sakamoto M."/>
            <person name="Ohkuma M."/>
            <person name="Tochio T."/>
            <person name="Endo A."/>
        </authorList>
    </citation>
    <scope>NUCLEOTIDE SEQUENCE</scope>
    <source>
        <strain evidence="1">JCM 31265</strain>
    </source>
</reference>
<organism evidence="1 2">
    <name type="scientific">Coprococcus eutactus</name>
    <dbReference type="NCBI Taxonomy" id="33043"/>
    <lineage>
        <taxon>Bacteria</taxon>
        <taxon>Bacillati</taxon>
        <taxon>Bacillota</taxon>
        <taxon>Clostridia</taxon>
        <taxon>Lachnospirales</taxon>
        <taxon>Lachnospiraceae</taxon>
        <taxon>Coprococcus</taxon>
    </lineage>
</organism>
<dbReference type="RefSeq" id="WP_055222472.1">
    <property type="nucleotide sequence ID" value="NZ_BLYL01000023.1"/>
</dbReference>
<proteinExistence type="predicted"/>
<gene>
    <name evidence="1" type="ORF">COEU31_26740</name>
</gene>
<accession>A0AAI9NZ95</accession>